<keyword evidence="8" id="KW-1185">Reference proteome</keyword>
<dbReference type="GO" id="GO:0005776">
    <property type="term" value="C:autophagosome"/>
    <property type="evidence" value="ECO:0007669"/>
    <property type="project" value="TreeGrafter"/>
</dbReference>
<dbReference type="InterPro" id="IPR008271">
    <property type="entry name" value="Ser/Thr_kinase_AS"/>
</dbReference>
<dbReference type="EMBL" id="LGYO01000027">
    <property type="protein sequence ID" value="KNZ41611.1"/>
    <property type="molecule type" value="Genomic_DNA"/>
</dbReference>
<sequence length="303" mass="34682">MKKEKIAQMEEKIKSVFGSRYTILKMLRNGGMGCVFHVRSNETEEYALKVLDKEAYGNRIDYMSESEVMKRLDHPGIPKIIEVTQDESYVYMVLEYIRGEPLSAIIRKCGKINESYIKVWMESIASTLNYLHGQGLIHRDIKPDNIMLSHDCEIKIIDFGLARKKNDSDEADKKVIGTLSYTAPERFTKKQGTVQSDIYGFGATMYYLTTGTKPENMKSNPMDSYTIMEKNLKETTSCQIYDILTKSLAVKPYQRSVSFEEILCDLSEKENAKRIEQHEESKKQSVAVFLILAGLFITGLLLN</sequence>
<evidence type="ECO:0000313" key="8">
    <source>
        <dbReference type="Proteomes" id="UP000036873"/>
    </source>
</evidence>
<comment type="caution">
    <text evidence="7">The sequence shown here is derived from an EMBL/GenBank/DDBJ whole genome shotgun (WGS) entry which is preliminary data.</text>
</comment>
<dbReference type="STRING" id="52689.AKG39_11555"/>
<evidence type="ECO:0000256" key="2">
    <source>
        <dbReference type="ARBA" id="ARBA00022741"/>
    </source>
</evidence>
<evidence type="ECO:0000256" key="1">
    <source>
        <dbReference type="ARBA" id="ARBA00022679"/>
    </source>
</evidence>
<keyword evidence="4" id="KW-0067">ATP-binding</keyword>
<organism evidence="7 8">
    <name type="scientific">Acetobacterium bakii</name>
    <dbReference type="NCBI Taxonomy" id="52689"/>
    <lineage>
        <taxon>Bacteria</taxon>
        <taxon>Bacillati</taxon>
        <taxon>Bacillota</taxon>
        <taxon>Clostridia</taxon>
        <taxon>Eubacteriales</taxon>
        <taxon>Eubacteriaceae</taxon>
        <taxon>Acetobacterium</taxon>
    </lineage>
</organism>
<dbReference type="PROSITE" id="PS00108">
    <property type="entry name" value="PROTEIN_KINASE_ST"/>
    <property type="match status" value="1"/>
</dbReference>
<dbReference type="GO" id="GO:0034045">
    <property type="term" value="C:phagophore assembly site membrane"/>
    <property type="evidence" value="ECO:0007669"/>
    <property type="project" value="TreeGrafter"/>
</dbReference>
<dbReference type="GO" id="GO:0042594">
    <property type="term" value="P:response to starvation"/>
    <property type="evidence" value="ECO:0007669"/>
    <property type="project" value="TreeGrafter"/>
</dbReference>
<dbReference type="PANTHER" id="PTHR24348">
    <property type="entry name" value="SERINE/THREONINE-PROTEIN KINASE UNC-51-RELATED"/>
    <property type="match status" value="1"/>
</dbReference>
<keyword evidence="5" id="KW-1133">Transmembrane helix</keyword>
<evidence type="ECO:0000256" key="3">
    <source>
        <dbReference type="ARBA" id="ARBA00022777"/>
    </source>
</evidence>
<keyword evidence="3" id="KW-0418">Kinase</keyword>
<evidence type="ECO:0000313" key="7">
    <source>
        <dbReference type="EMBL" id="KNZ41611.1"/>
    </source>
</evidence>
<evidence type="ECO:0000256" key="5">
    <source>
        <dbReference type="SAM" id="Phobius"/>
    </source>
</evidence>
<feature type="transmembrane region" description="Helical" evidence="5">
    <location>
        <begin position="284"/>
        <end position="302"/>
    </location>
</feature>
<keyword evidence="2" id="KW-0547">Nucleotide-binding</keyword>
<dbReference type="SUPFAM" id="SSF56112">
    <property type="entry name" value="Protein kinase-like (PK-like)"/>
    <property type="match status" value="1"/>
</dbReference>
<dbReference type="GO" id="GO:0005524">
    <property type="term" value="F:ATP binding"/>
    <property type="evidence" value="ECO:0007669"/>
    <property type="project" value="UniProtKB-KW"/>
</dbReference>
<dbReference type="AlphaFoldDB" id="A0A0L6TZA6"/>
<dbReference type="Proteomes" id="UP000036873">
    <property type="component" value="Unassembled WGS sequence"/>
</dbReference>
<dbReference type="SMART" id="SM00220">
    <property type="entry name" value="S_TKc"/>
    <property type="match status" value="1"/>
</dbReference>
<dbReference type="InterPro" id="IPR000719">
    <property type="entry name" value="Prot_kinase_dom"/>
</dbReference>
<dbReference type="GO" id="GO:0005829">
    <property type="term" value="C:cytosol"/>
    <property type="evidence" value="ECO:0007669"/>
    <property type="project" value="TreeGrafter"/>
</dbReference>
<protein>
    <recommendedName>
        <fullName evidence="6">Protein kinase domain-containing protein</fullName>
    </recommendedName>
</protein>
<keyword evidence="1" id="KW-0808">Transferase</keyword>
<dbReference type="InterPro" id="IPR011009">
    <property type="entry name" value="Kinase-like_dom_sf"/>
</dbReference>
<reference evidence="8" key="1">
    <citation type="submission" date="2015-07" db="EMBL/GenBank/DDBJ databases">
        <title>Draft genome sequence of Acetobacterium bakii DSM 8293, a potential psychrophilic chemical producer through syngas fermentation.</title>
        <authorList>
            <person name="Song Y."/>
            <person name="Hwang S."/>
            <person name="Cho B.-K."/>
        </authorList>
    </citation>
    <scope>NUCLEOTIDE SEQUENCE [LARGE SCALE GENOMIC DNA]</scope>
    <source>
        <strain evidence="8">DSM 8239</strain>
    </source>
</reference>
<dbReference type="PANTHER" id="PTHR24348:SF22">
    <property type="entry name" value="NON-SPECIFIC SERINE_THREONINE PROTEIN KINASE"/>
    <property type="match status" value="1"/>
</dbReference>
<dbReference type="Pfam" id="PF00069">
    <property type="entry name" value="Pkinase"/>
    <property type="match status" value="1"/>
</dbReference>
<keyword evidence="5" id="KW-0812">Transmembrane</keyword>
<dbReference type="InterPro" id="IPR045269">
    <property type="entry name" value="Atg1-like"/>
</dbReference>
<dbReference type="CDD" id="cd14014">
    <property type="entry name" value="STKc_PknB_like"/>
    <property type="match status" value="1"/>
</dbReference>
<dbReference type="PROSITE" id="PS50011">
    <property type="entry name" value="PROTEIN_KINASE_DOM"/>
    <property type="match status" value="1"/>
</dbReference>
<dbReference type="RefSeq" id="WP_050740553.1">
    <property type="nucleotide sequence ID" value="NZ_LGYO01000027.1"/>
</dbReference>
<dbReference type="Gene3D" id="1.10.510.10">
    <property type="entry name" value="Transferase(Phosphotransferase) domain 1"/>
    <property type="match status" value="1"/>
</dbReference>
<evidence type="ECO:0000259" key="6">
    <source>
        <dbReference type="PROSITE" id="PS50011"/>
    </source>
</evidence>
<name>A0A0L6TZA6_9FIRM</name>
<feature type="domain" description="Protein kinase" evidence="6">
    <location>
        <begin position="21"/>
        <end position="281"/>
    </location>
</feature>
<evidence type="ECO:0000256" key="4">
    <source>
        <dbReference type="ARBA" id="ARBA00022840"/>
    </source>
</evidence>
<keyword evidence="5" id="KW-0472">Membrane</keyword>
<gene>
    <name evidence="7" type="ORF">AKG39_11555</name>
</gene>
<dbReference type="GO" id="GO:0004674">
    <property type="term" value="F:protein serine/threonine kinase activity"/>
    <property type="evidence" value="ECO:0007669"/>
    <property type="project" value="InterPro"/>
</dbReference>
<accession>A0A0L6TZA6</accession>
<proteinExistence type="predicted"/>